<dbReference type="InterPro" id="IPR028974">
    <property type="entry name" value="TSP_type-3_rpt"/>
</dbReference>
<name>A0A1I2J785_9GAMM</name>
<dbReference type="InterPro" id="IPR006690">
    <property type="entry name" value="OMPA-like_CS"/>
</dbReference>
<dbReference type="GO" id="GO:0015288">
    <property type="term" value="F:porin activity"/>
    <property type="evidence" value="ECO:0007669"/>
    <property type="project" value="UniProtKB-KW"/>
</dbReference>
<dbReference type="SUPFAM" id="SSF56925">
    <property type="entry name" value="OMPA-like"/>
    <property type="match status" value="1"/>
</dbReference>
<dbReference type="InterPro" id="IPR036737">
    <property type="entry name" value="OmpA-like_sf"/>
</dbReference>
<dbReference type="PROSITE" id="PS51123">
    <property type="entry name" value="OMPA_2"/>
    <property type="match status" value="1"/>
</dbReference>
<keyword evidence="9" id="KW-0998">Cell outer membrane</keyword>
<evidence type="ECO:0000256" key="7">
    <source>
        <dbReference type="ARBA" id="ARBA00023114"/>
    </source>
</evidence>
<dbReference type="RefSeq" id="WP_091533453.1">
    <property type="nucleotide sequence ID" value="NZ_FOOC01000006.1"/>
</dbReference>
<organism evidence="13 14">
    <name type="scientific">Fontimonas thermophila</name>
    <dbReference type="NCBI Taxonomy" id="1076937"/>
    <lineage>
        <taxon>Bacteria</taxon>
        <taxon>Pseudomonadati</taxon>
        <taxon>Pseudomonadota</taxon>
        <taxon>Gammaproteobacteria</taxon>
        <taxon>Nevskiales</taxon>
        <taxon>Nevskiaceae</taxon>
        <taxon>Fontimonas</taxon>
    </lineage>
</organism>
<keyword evidence="7" id="KW-0626">Porin</keyword>
<keyword evidence="4" id="KW-0812">Transmembrane</keyword>
<dbReference type="PANTHER" id="PTHR30329">
    <property type="entry name" value="STATOR ELEMENT OF FLAGELLAR MOTOR COMPLEX"/>
    <property type="match status" value="1"/>
</dbReference>
<dbReference type="EMBL" id="FOOC01000006">
    <property type="protein sequence ID" value="SFF50394.1"/>
    <property type="molecule type" value="Genomic_DNA"/>
</dbReference>
<dbReference type="STRING" id="1076937.SAMN04488120_10613"/>
<gene>
    <name evidence="13" type="ORF">SAMN04488120_10613</name>
</gene>
<dbReference type="CDD" id="cd07185">
    <property type="entry name" value="OmpA_C-like"/>
    <property type="match status" value="1"/>
</dbReference>
<dbReference type="GO" id="GO:0046930">
    <property type="term" value="C:pore complex"/>
    <property type="evidence" value="ECO:0007669"/>
    <property type="project" value="UniProtKB-KW"/>
</dbReference>
<evidence type="ECO:0000256" key="11">
    <source>
        <dbReference type="SAM" id="SignalP"/>
    </source>
</evidence>
<dbReference type="Proteomes" id="UP000199771">
    <property type="component" value="Unassembled WGS sequence"/>
</dbReference>
<feature type="signal peptide" evidence="11">
    <location>
        <begin position="1"/>
        <end position="25"/>
    </location>
</feature>
<evidence type="ECO:0000313" key="14">
    <source>
        <dbReference type="Proteomes" id="UP000199771"/>
    </source>
</evidence>
<evidence type="ECO:0000256" key="3">
    <source>
        <dbReference type="ARBA" id="ARBA00022452"/>
    </source>
</evidence>
<dbReference type="InterPro" id="IPR006664">
    <property type="entry name" value="OMP_bac"/>
</dbReference>
<dbReference type="AlphaFoldDB" id="A0A1I2J785"/>
<evidence type="ECO:0000256" key="10">
    <source>
        <dbReference type="PROSITE-ProRule" id="PRU00473"/>
    </source>
</evidence>
<dbReference type="SUPFAM" id="SSF103088">
    <property type="entry name" value="OmpA-like"/>
    <property type="match status" value="1"/>
</dbReference>
<evidence type="ECO:0000256" key="8">
    <source>
        <dbReference type="ARBA" id="ARBA00023136"/>
    </source>
</evidence>
<feature type="chain" id="PRO_5011487050" evidence="11">
    <location>
        <begin position="26"/>
        <end position="356"/>
    </location>
</feature>
<feature type="domain" description="OmpA-like" evidence="12">
    <location>
        <begin position="241"/>
        <end position="356"/>
    </location>
</feature>
<dbReference type="SUPFAM" id="SSF103647">
    <property type="entry name" value="TSP type-3 repeat"/>
    <property type="match status" value="1"/>
</dbReference>
<comment type="subcellular location">
    <subcellularLocation>
        <location evidence="1">Cell outer membrane</location>
        <topology evidence="1">Multi-pass membrane protein</topology>
    </subcellularLocation>
</comment>
<proteinExistence type="predicted"/>
<dbReference type="Pfam" id="PF00691">
    <property type="entry name" value="OmpA"/>
    <property type="match status" value="1"/>
</dbReference>
<sequence>MKTKTTPSACIAGALVAAASVTAFAQTTSQLVAPAHLAALGTYTLADDQRGSNDLDYATGIHLLYGQMFENSRWGYEIGYFFDNFETDKTVSVDYYRHGLGLDATYAFGDRSAFTPYLIAGIGGAYNDALPDSQDDWSWFVNAGVGFVTKPVTRRGQIRIRGEGRYVYDDFGEGYAEPRLALGIEIPLFEEREIALPPMREETRVVQVPTGLLDTDGDGVIDEKDQCPDTPAGDRVDGNGCTLEKIIELKGVTFEFDKTRLRPDAQTILDWAVEILKKYPDMQVEIAGHTDSIGTETYNRRLSEARAQAVKDYFVEHGVPETQLSVKGYGESEPRASNDTAEGRERNRRVELRILN</sequence>
<dbReference type="InterPro" id="IPR006665">
    <property type="entry name" value="OmpA-like"/>
</dbReference>
<reference evidence="13 14" key="1">
    <citation type="submission" date="2016-10" db="EMBL/GenBank/DDBJ databases">
        <authorList>
            <person name="de Groot N.N."/>
        </authorList>
    </citation>
    <scope>NUCLEOTIDE SEQUENCE [LARGE SCALE GENOMIC DNA]</scope>
    <source>
        <strain evidence="13 14">DSM 23609</strain>
    </source>
</reference>
<keyword evidence="6" id="KW-0406">Ion transport</keyword>
<dbReference type="InterPro" id="IPR011250">
    <property type="entry name" value="OMP/PagP_B-barrel"/>
</dbReference>
<evidence type="ECO:0000313" key="13">
    <source>
        <dbReference type="EMBL" id="SFF50394.1"/>
    </source>
</evidence>
<dbReference type="PROSITE" id="PS01068">
    <property type="entry name" value="OMPA_1"/>
    <property type="match status" value="1"/>
</dbReference>
<evidence type="ECO:0000256" key="5">
    <source>
        <dbReference type="ARBA" id="ARBA00022729"/>
    </source>
</evidence>
<keyword evidence="8 10" id="KW-0472">Membrane</keyword>
<keyword evidence="2" id="KW-0813">Transport</keyword>
<keyword evidence="3" id="KW-1134">Transmembrane beta strand</keyword>
<dbReference type="Pfam" id="PF13505">
    <property type="entry name" value="OMP_b-brl"/>
    <property type="match status" value="1"/>
</dbReference>
<protein>
    <submittedName>
        <fullName evidence="13">OmpA-OmpF porin, OOP family</fullName>
    </submittedName>
</protein>
<dbReference type="Gene3D" id="2.40.160.20">
    <property type="match status" value="1"/>
</dbReference>
<dbReference type="GO" id="GO:0005509">
    <property type="term" value="F:calcium ion binding"/>
    <property type="evidence" value="ECO:0007669"/>
    <property type="project" value="InterPro"/>
</dbReference>
<evidence type="ECO:0000259" key="12">
    <source>
        <dbReference type="PROSITE" id="PS51123"/>
    </source>
</evidence>
<dbReference type="PANTHER" id="PTHR30329:SF21">
    <property type="entry name" value="LIPOPROTEIN YIAD-RELATED"/>
    <property type="match status" value="1"/>
</dbReference>
<dbReference type="InterPro" id="IPR050330">
    <property type="entry name" value="Bact_OuterMem_StrucFunc"/>
</dbReference>
<keyword evidence="14" id="KW-1185">Reference proteome</keyword>
<accession>A0A1I2J785</accession>
<evidence type="ECO:0000256" key="1">
    <source>
        <dbReference type="ARBA" id="ARBA00004571"/>
    </source>
</evidence>
<keyword evidence="5 11" id="KW-0732">Signal</keyword>
<evidence type="ECO:0000256" key="2">
    <source>
        <dbReference type="ARBA" id="ARBA00022448"/>
    </source>
</evidence>
<dbReference type="Gene3D" id="3.30.1330.60">
    <property type="entry name" value="OmpA-like domain"/>
    <property type="match status" value="1"/>
</dbReference>
<evidence type="ECO:0000256" key="6">
    <source>
        <dbReference type="ARBA" id="ARBA00023065"/>
    </source>
</evidence>
<dbReference type="OrthoDB" id="1149075at2"/>
<evidence type="ECO:0000256" key="4">
    <source>
        <dbReference type="ARBA" id="ARBA00022692"/>
    </source>
</evidence>
<dbReference type="PRINTS" id="PR01021">
    <property type="entry name" value="OMPADOMAIN"/>
</dbReference>
<dbReference type="GO" id="GO:0006811">
    <property type="term" value="P:monoatomic ion transport"/>
    <property type="evidence" value="ECO:0007669"/>
    <property type="project" value="UniProtKB-KW"/>
</dbReference>
<evidence type="ECO:0000256" key="9">
    <source>
        <dbReference type="ARBA" id="ARBA00023237"/>
    </source>
</evidence>
<dbReference type="InterPro" id="IPR027385">
    <property type="entry name" value="Beta-barrel_OMP"/>
</dbReference>
<dbReference type="GO" id="GO:0009279">
    <property type="term" value="C:cell outer membrane"/>
    <property type="evidence" value="ECO:0007669"/>
    <property type="project" value="UniProtKB-SubCell"/>
</dbReference>